<dbReference type="InterPro" id="IPR050490">
    <property type="entry name" value="Bact_solute-bd_prot1"/>
</dbReference>
<comment type="caution">
    <text evidence="1">The sequence shown here is derived from an EMBL/GenBank/DDBJ whole genome shotgun (WGS) entry which is preliminary data.</text>
</comment>
<keyword evidence="1" id="KW-0813">Transport</keyword>
<sequence length="451" mass="47508">MPHPPHRADPQTGSPPLLSRRRLLLGTGALALGSALGASGCAPGPGPGSTTEVRFWSLFQGGDGARVETMLDAVHAQAPHLRVTPSTLAWGPPYYTKLAVASVGGRAPETAVLHLSRLPGYAPGGLLEPFDPDLLAEFGVTAEDFVPGLWERGVHDGDVYAVPLDTHPVIVFYDTGAADRAGLLDGDGRLTGMDSPEGFLQASRALAEAGGGSGVSFGHVNDDSQGWRLFWMLYNQTGASLDLPEGGPAGLDRDAALRVYAFLADLFDGRTSEPDLTYPTALAAFASGRSAMLICGEWELPYLLEHVEDLGAAPFPTVFDRPGGYADSHAFVLPRQGDPGPERTRAAHEFVALMVRNSLTWGEAGHIPAYSPVARSSEYLALKPQADYAAAGETPVLDPEAWFAGAGSQFHSDVSEALRTALSGDGPEAAVEHLERTLDSWAARTNPGGAR</sequence>
<dbReference type="EMBL" id="JACHDB010000002">
    <property type="protein sequence ID" value="MBB5436242.1"/>
    <property type="molecule type" value="Genomic_DNA"/>
</dbReference>
<name>A0A7W8VH52_9ACTN</name>
<evidence type="ECO:0000313" key="1">
    <source>
        <dbReference type="EMBL" id="MBB5436242.1"/>
    </source>
</evidence>
<keyword evidence="2" id="KW-1185">Reference proteome</keyword>
<protein>
    <submittedName>
        <fullName evidence="1">Multiple sugar transport system substrate-binding protein</fullName>
    </submittedName>
</protein>
<dbReference type="AlphaFoldDB" id="A0A7W8VH52"/>
<dbReference type="PROSITE" id="PS51318">
    <property type="entry name" value="TAT"/>
    <property type="match status" value="1"/>
</dbReference>
<reference evidence="1 2" key="1">
    <citation type="submission" date="2020-08" db="EMBL/GenBank/DDBJ databases">
        <title>Sequencing the genomes of 1000 actinobacteria strains.</title>
        <authorList>
            <person name="Klenk H.-P."/>
        </authorList>
    </citation>
    <scope>NUCLEOTIDE SEQUENCE [LARGE SCALE GENOMIC DNA]</scope>
    <source>
        <strain evidence="1 2">DSM 44551</strain>
    </source>
</reference>
<dbReference type="Gene3D" id="3.40.190.10">
    <property type="entry name" value="Periplasmic binding protein-like II"/>
    <property type="match status" value="1"/>
</dbReference>
<dbReference type="Proteomes" id="UP000572635">
    <property type="component" value="Unassembled WGS sequence"/>
</dbReference>
<proteinExistence type="predicted"/>
<dbReference type="RefSeq" id="WP_184399613.1">
    <property type="nucleotide sequence ID" value="NZ_BAAAJD010000169.1"/>
</dbReference>
<dbReference type="Pfam" id="PF01547">
    <property type="entry name" value="SBP_bac_1"/>
    <property type="match status" value="1"/>
</dbReference>
<gene>
    <name evidence="1" type="ORF">HDA36_006390</name>
</gene>
<organism evidence="1 2">
    <name type="scientific">Nocardiopsis composta</name>
    <dbReference type="NCBI Taxonomy" id="157465"/>
    <lineage>
        <taxon>Bacteria</taxon>
        <taxon>Bacillati</taxon>
        <taxon>Actinomycetota</taxon>
        <taxon>Actinomycetes</taxon>
        <taxon>Streptosporangiales</taxon>
        <taxon>Nocardiopsidaceae</taxon>
        <taxon>Nocardiopsis</taxon>
    </lineage>
</organism>
<accession>A0A7W8VH52</accession>
<dbReference type="InterPro" id="IPR006311">
    <property type="entry name" value="TAT_signal"/>
</dbReference>
<keyword evidence="1" id="KW-0762">Sugar transport</keyword>
<evidence type="ECO:0000313" key="2">
    <source>
        <dbReference type="Proteomes" id="UP000572635"/>
    </source>
</evidence>
<dbReference type="PANTHER" id="PTHR43649">
    <property type="entry name" value="ARABINOSE-BINDING PROTEIN-RELATED"/>
    <property type="match status" value="1"/>
</dbReference>
<dbReference type="PANTHER" id="PTHR43649:SF14">
    <property type="entry name" value="BLR3389 PROTEIN"/>
    <property type="match status" value="1"/>
</dbReference>
<dbReference type="SUPFAM" id="SSF53850">
    <property type="entry name" value="Periplasmic binding protein-like II"/>
    <property type="match status" value="1"/>
</dbReference>
<dbReference type="InterPro" id="IPR006059">
    <property type="entry name" value="SBP"/>
</dbReference>